<dbReference type="Proteomes" id="UP000318416">
    <property type="component" value="Unassembled WGS sequence"/>
</dbReference>
<dbReference type="InterPro" id="IPR010982">
    <property type="entry name" value="Lambda_DNA-bd_dom_sf"/>
</dbReference>
<dbReference type="SUPFAM" id="SSF47413">
    <property type="entry name" value="lambda repressor-like DNA-binding domains"/>
    <property type="match status" value="1"/>
</dbReference>
<evidence type="ECO:0000313" key="2">
    <source>
        <dbReference type="EMBL" id="TWE20137.1"/>
    </source>
</evidence>
<evidence type="ECO:0000313" key="3">
    <source>
        <dbReference type="Proteomes" id="UP000318416"/>
    </source>
</evidence>
<reference evidence="2 3" key="1">
    <citation type="submission" date="2019-06" db="EMBL/GenBank/DDBJ databases">
        <title>Sequencing the genomes of 1000 actinobacteria strains.</title>
        <authorList>
            <person name="Klenk H.-P."/>
        </authorList>
    </citation>
    <scope>NUCLEOTIDE SEQUENCE [LARGE SCALE GENOMIC DNA]</scope>
    <source>
        <strain evidence="2 3">DSM 41649</strain>
    </source>
</reference>
<gene>
    <name evidence="2" type="ORF">FB465_5279</name>
</gene>
<name>A0A561EX27_9ACTN</name>
<sequence length="229" mass="25602">MRRRPPSPAPVPFSPMAARAHRAGLGLTPEQVAEGMAAHGVRLLPGHVIGWETGEIRPSEEEFIALARALWCPPAQLMGARPTTLRDFRVARELTQEQAARRIGVTQQAYEKAELSGKWTGDEEQSYALAHVLGLSLRALLYVTHRQDDLDQRLRQCVDGRWQAQLKAISRLVPVPRDVLSAALTELQNEYLVPMHWGSSPSPAEQQPSKPLAQRFWELLAQHHTDIPV</sequence>
<organism evidence="2 3">
    <name type="scientific">Kitasatospora atroaurantiaca</name>
    <dbReference type="NCBI Taxonomy" id="285545"/>
    <lineage>
        <taxon>Bacteria</taxon>
        <taxon>Bacillati</taxon>
        <taxon>Actinomycetota</taxon>
        <taxon>Actinomycetes</taxon>
        <taxon>Kitasatosporales</taxon>
        <taxon>Streptomycetaceae</taxon>
        <taxon>Kitasatospora</taxon>
    </lineage>
</organism>
<dbReference type="EMBL" id="VIVR01000001">
    <property type="protein sequence ID" value="TWE20137.1"/>
    <property type="molecule type" value="Genomic_DNA"/>
</dbReference>
<feature type="domain" description="HTH cro/C1-type" evidence="1">
    <location>
        <begin position="51"/>
        <end position="77"/>
    </location>
</feature>
<evidence type="ECO:0000259" key="1">
    <source>
        <dbReference type="PROSITE" id="PS50943"/>
    </source>
</evidence>
<accession>A0A561EX27</accession>
<dbReference type="InterPro" id="IPR001387">
    <property type="entry name" value="Cro/C1-type_HTH"/>
</dbReference>
<dbReference type="OrthoDB" id="3851368at2"/>
<dbReference type="AlphaFoldDB" id="A0A561EX27"/>
<dbReference type="SMART" id="SM00530">
    <property type="entry name" value="HTH_XRE"/>
    <property type="match status" value="2"/>
</dbReference>
<keyword evidence="2" id="KW-0238">DNA-binding</keyword>
<protein>
    <submittedName>
        <fullName evidence="2">DNA-binding XRE family transcriptional regulator</fullName>
    </submittedName>
</protein>
<keyword evidence="3" id="KW-1185">Reference proteome</keyword>
<dbReference type="CDD" id="cd00093">
    <property type="entry name" value="HTH_XRE"/>
    <property type="match status" value="2"/>
</dbReference>
<feature type="domain" description="HTH cro/C1-type" evidence="1">
    <location>
        <begin position="85"/>
        <end position="140"/>
    </location>
</feature>
<proteinExistence type="predicted"/>
<dbReference type="Pfam" id="PF01381">
    <property type="entry name" value="HTH_3"/>
    <property type="match status" value="1"/>
</dbReference>
<comment type="caution">
    <text evidence="2">The sequence shown here is derived from an EMBL/GenBank/DDBJ whole genome shotgun (WGS) entry which is preliminary data.</text>
</comment>
<dbReference type="PROSITE" id="PS50943">
    <property type="entry name" value="HTH_CROC1"/>
    <property type="match status" value="2"/>
</dbReference>
<dbReference type="GO" id="GO:0003677">
    <property type="term" value="F:DNA binding"/>
    <property type="evidence" value="ECO:0007669"/>
    <property type="project" value="UniProtKB-KW"/>
</dbReference>
<dbReference type="Gene3D" id="1.10.260.40">
    <property type="entry name" value="lambda repressor-like DNA-binding domains"/>
    <property type="match status" value="2"/>
</dbReference>
<dbReference type="RefSeq" id="WP_145794313.1">
    <property type="nucleotide sequence ID" value="NZ_BAAABR010000060.1"/>
</dbReference>